<evidence type="ECO:0000313" key="15">
    <source>
        <dbReference type="Proteomes" id="UP000694001"/>
    </source>
</evidence>
<evidence type="ECO:0000256" key="12">
    <source>
        <dbReference type="SAM" id="SignalP"/>
    </source>
</evidence>
<feature type="signal peptide" evidence="12">
    <location>
        <begin position="1"/>
        <end position="22"/>
    </location>
</feature>
<keyword evidence="8" id="KW-0784">Thiamine biosynthesis</keyword>
<keyword evidence="15" id="KW-1185">Reference proteome</keyword>
<dbReference type="AlphaFoldDB" id="A0A975U2D8"/>
<evidence type="ECO:0000256" key="8">
    <source>
        <dbReference type="ARBA" id="ARBA00022977"/>
    </source>
</evidence>
<organism evidence="14 15">
    <name type="scientific">Elioraea tepida</name>
    <dbReference type="NCBI Taxonomy" id="2843330"/>
    <lineage>
        <taxon>Bacteria</taxon>
        <taxon>Pseudomonadati</taxon>
        <taxon>Pseudomonadota</taxon>
        <taxon>Alphaproteobacteria</taxon>
        <taxon>Acetobacterales</taxon>
        <taxon>Elioraeaceae</taxon>
        <taxon>Elioraea</taxon>
    </lineage>
</organism>
<evidence type="ECO:0000256" key="9">
    <source>
        <dbReference type="ARBA" id="ARBA00023004"/>
    </source>
</evidence>
<evidence type="ECO:0000256" key="4">
    <source>
        <dbReference type="ARBA" id="ARBA00011738"/>
    </source>
</evidence>
<dbReference type="PANTHER" id="PTHR31528:SF1">
    <property type="entry name" value="4-AMINO-5-HYDROXYMETHYL-2-METHYLPYRIMIDINE PHOSPHATE SYNTHASE THI11-RELATED"/>
    <property type="match status" value="1"/>
</dbReference>
<dbReference type="RefSeq" id="WP_218286212.1">
    <property type="nucleotide sequence ID" value="NZ_CP076448.1"/>
</dbReference>
<evidence type="ECO:0000256" key="2">
    <source>
        <dbReference type="ARBA" id="ARBA00004948"/>
    </source>
</evidence>
<dbReference type="GO" id="GO:0046872">
    <property type="term" value="F:metal ion binding"/>
    <property type="evidence" value="ECO:0007669"/>
    <property type="project" value="UniProtKB-KW"/>
</dbReference>
<name>A0A975U2D8_9PROT</name>
<keyword evidence="12" id="KW-0732">Signal</keyword>
<gene>
    <name evidence="14" type="ORF">KO353_02575</name>
</gene>
<keyword evidence="7" id="KW-0663">Pyridoxal phosphate</keyword>
<comment type="catalytic activity">
    <reaction evidence="11">
        <text>N(6)-(pyridoxal phosphate)-L-lysyl-[4-amino-5-hydroxymethyl-2-methylpyrimidine phosphate synthase] + L-histidyl-[4-amino-5-hydroxymethyl-2-methylpyrimidine phosphate synthase] + 2 Fe(3+) + 4 H2O = L-lysyl-[4-amino-5-hydroxymethyl-2-methylpyrimidine phosphate synthase] + (2S)-2-amino-5-hydroxy-4-oxopentanoyl-[4-amino-5-hydroxymethyl-2-methylpyrimidine phosphate synthase] + 4-amino-2-methyl-5-(phosphooxymethyl)pyrimidine + 3-oxopropanoate + 2 Fe(2+) + 2 H(+)</text>
        <dbReference type="Rhea" id="RHEA:65756"/>
        <dbReference type="Rhea" id="RHEA-COMP:16892"/>
        <dbReference type="Rhea" id="RHEA-COMP:16893"/>
        <dbReference type="Rhea" id="RHEA-COMP:16894"/>
        <dbReference type="Rhea" id="RHEA-COMP:16895"/>
        <dbReference type="ChEBI" id="CHEBI:15377"/>
        <dbReference type="ChEBI" id="CHEBI:15378"/>
        <dbReference type="ChEBI" id="CHEBI:29033"/>
        <dbReference type="ChEBI" id="CHEBI:29034"/>
        <dbReference type="ChEBI" id="CHEBI:29969"/>
        <dbReference type="ChEBI" id="CHEBI:29979"/>
        <dbReference type="ChEBI" id="CHEBI:33190"/>
        <dbReference type="ChEBI" id="CHEBI:58354"/>
        <dbReference type="ChEBI" id="CHEBI:143915"/>
        <dbReference type="ChEBI" id="CHEBI:157692"/>
    </reaction>
    <physiologicalReaction direction="left-to-right" evidence="11">
        <dbReference type="Rhea" id="RHEA:65757"/>
    </physiologicalReaction>
</comment>
<dbReference type="GO" id="GO:0009228">
    <property type="term" value="P:thiamine biosynthetic process"/>
    <property type="evidence" value="ECO:0007669"/>
    <property type="project" value="UniProtKB-KW"/>
</dbReference>
<accession>A0A975U2D8</accession>
<dbReference type="EMBL" id="CP076448">
    <property type="protein sequence ID" value="QXM25156.1"/>
    <property type="molecule type" value="Genomic_DNA"/>
</dbReference>
<dbReference type="Proteomes" id="UP000694001">
    <property type="component" value="Chromosome"/>
</dbReference>
<protein>
    <recommendedName>
        <fullName evidence="10">Thiamine pyrimidine synthase</fullName>
    </recommendedName>
</protein>
<keyword evidence="6" id="KW-0479">Metal-binding</keyword>
<comment type="function">
    <text evidence="1">Responsible for the formation of the pyrimidine heterocycle in the thiamine biosynthesis pathway. Catalyzes the formation of hydroxymethylpyrimidine phosphate (HMP-P) from histidine and pyridoxal phosphate (PLP). The protein uses PLP and the active site histidine to form HMP-P, generating an inactive enzyme. The enzyme can only undergo a single turnover, which suggests it is a suicide enzyme.</text>
</comment>
<evidence type="ECO:0000256" key="10">
    <source>
        <dbReference type="ARBA" id="ARBA00033171"/>
    </source>
</evidence>
<dbReference type="InterPro" id="IPR027939">
    <property type="entry name" value="NMT1/THI5"/>
</dbReference>
<dbReference type="PANTHER" id="PTHR31528">
    <property type="entry name" value="4-AMINO-5-HYDROXYMETHYL-2-METHYLPYRIMIDINE PHOSPHATE SYNTHASE THI11-RELATED"/>
    <property type="match status" value="1"/>
</dbReference>
<keyword evidence="9" id="KW-0408">Iron</keyword>
<evidence type="ECO:0000259" key="13">
    <source>
        <dbReference type="Pfam" id="PF09084"/>
    </source>
</evidence>
<proteinExistence type="inferred from homology"/>
<reference evidence="14" key="1">
    <citation type="submission" date="2021-06" db="EMBL/GenBank/DDBJ databases">
        <title>Elioraea tepida, sp. nov., a moderately thermophilic aerobic anoxygenic phototrophic bacterium isolated from an alkaline siliceous hot spring mat community in Yellowstone National Park, WY, USA.</title>
        <authorList>
            <person name="Saini M.K."/>
            <person name="Yoshida S."/>
            <person name="Sebastian A."/>
            <person name="Hirose S."/>
            <person name="Hara E."/>
            <person name="Tamaki H."/>
            <person name="Soulier N.T."/>
            <person name="Albert I."/>
            <person name="Hanada S."/>
            <person name="Bryant D.A."/>
            <person name="Tank M."/>
        </authorList>
    </citation>
    <scope>NUCLEOTIDE SEQUENCE</scope>
    <source>
        <strain evidence="14">MS-P2</strain>
    </source>
</reference>
<comment type="pathway">
    <text evidence="2">Cofactor biosynthesis; thiamine diphosphate biosynthesis.</text>
</comment>
<evidence type="ECO:0000256" key="6">
    <source>
        <dbReference type="ARBA" id="ARBA00022723"/>
    </source>
</evidence>
<comment type="similarity">
    <text evidence="3">Belongs to the NMT1/THI5 family.</text>
</comment>
<dbReference type="Pfam" id="PF09084">
    <property type="entry name" value="NMT1"/>
    <property type="match status" value="1"/>
</dbReference>
<sequence length="336" mass="36501">MGVVRTAAFGLALAAASLPAAATDVKFSLDWAFQGPQAPFLLALERGYFRDQGLNVTMDRGFGSGDVPIKIAAGTYDVGIADINPTIRLRLENPDSTLFTPFIIYEASPLAVMTLKGQNIRRPQDLAGKILAAPETDSGRQLFPAFARAVGLDLNSVRWQTVSPQLRETMLVQGQANAITGFITSGILSLRAAGVPADDIVTFRYGDYGVDLYSTSLLMTRRWAEANPRAVTGLITAIVRGQNEARRDPAAAIAALKRRDPLINEAVERERMELGFRELTFTPHVVANGFGRIDMARLQRSIDIVREAFNIARPLAASEIYDPRFLPEAAALAVAQ</sequence>
<feature type="chain" id="PRO_5036903091" description="Thiamine pyrimidine synthase" evidence="12">
    <location>
        <begin position="23"/>
        <end position="336"/>
    </location>
</feature>
<evidence type="ECO:0000256" key="11">
    <source>
        <dbReference type="ARBA" id="ARBA00048179"/>
    </source>
</evidence>
<evidence type="ECO:0000313" key="14">
    <source>
        <dbReference type="EMBL" id="QXM25156.1"/>
    </source>
</evidence>
<evidence type="ECO:0000256" key="3">
    <source>
        <dbReference type="ARBA" id="ARBA00009406"/>
    </source>
</evidence>
<dbReference type="KEGG" id="elio:KO353_02575"/>
<dbReference type="InterPro" id="IPR015168">
    <property type="entry name" value="SsuA/THI5"/>
</dbReference>
<feature type="domain" description="SsuA/THI5-like" evidence="13">
    <location>
        <begin position="38"/>
        <end position="252"/>
    </location>
</feature>
<dbReference type="GO" id="GO:0016740">
    <property type="term" value="F:transferase activity"/>
    <property type="evidence" value="ECO:0007669"/>
    <property type="project" value="UniProtKB-KW"/>
</dbReference>
<comment type="subunit">
    <text evidence="4">Homodimer.</text>
</comment>
<evidence type="ECO:0000256" key="5">
    <source>
        <dbReference type="ARBA" id="ARBA00022679"/>
    </source>
</evidence>
<evidence type="ECO:0000256" key="1">
    <source>
        <dbReference type="ARBA" id="ARBA00003469"/>
    </source>
</evidence>
<evidence type="ECO:0000256" key="7">
    <source>
        <dbReference type="ARBA" id="ARBA00022898"/>
    </source>
</evidence>
<keyword evidence="5" id="KW-0808">Transferase</keyword>